<reference evidence="3" key="1">
    <citation type="journal article" date="2013" name="Nature">
        <title>Pan genome of the phytoplankton Emiliania underpins its global distribution.</title>
        <authorList>
            <person name="Read B.A."/>
            <person name="Kegel J."/>
            <person name="Klute M.J."/>
            <person name="Kuo A."/>
            <person name="Lefebvre S.C."/>
            <person name="Maumus F."/>
            <person name="Mayer C."/>
            <person name="Miller J."/>
            <person name="Monier A."/>
            <person name="Salamov A."/>
            <person name="Young J."/>
            <person name="Aguilar M."/>
            <person name="Claverie J.M."/>
            <person name="Frickenhaus S."/>
            <person name="Gonzalez K."/>
            <person name="Herman E.K."/>
            <person name="Lin Y.C."/>
            <person name="Napier J."/>
            <person name="Ogata H."/>
            <person name="Sarno A.F."/>
            <person name="Shmutz J."/>
            <person name="Schroeder D."/>
            <person name="de Vargas C."/>
            <person name="Verret F."/>
            <person name="von Dassow P."/>
            <person name="Valentin K."/>
            <person name="Van de Peer Y."/>
            <person name="Wheeler G."/>
            <person name="Dacks J.B."/>
            <person name="Delwiche C.F."/>
            <person name="Dyhrman S.T."/>
            <person name="Glockner G."/>
            <person name="John U."/>
            <person name="Richards T."/>
            <person name="Worden A.Z."/>
            <person name="Zhang X."/>
            <person name="Grigoriev I.V."/>
            <person name="Allen A.E."/>
            <person name="Bidle K."/>
            <person name="Borodovsky M."/>
            <person name="Bowler C."/>
            <person name="Brownlee C."/>
            <person name="Cock J.M."/>
            <person name="Elias M."/>
            <person name="Gladyshev V.N."/>
            <person name="Groth M."/>
            <person name="Guda C."/>
            <person name="Hadaegh A."/>
            <person name="Iglesias-Rodriguez M.D."/>
            <person name="Jenkins J."/>
            <person name="Jones B.M."/>
            <person name="Lawson T."/>
            <person name="Leese F."/>
            <person name="Lindquist E."/>
            <person name="Lobanov A."/>
            <person name="Lomsadze A."/>
            <person name="Malik S.B."/>
            <person name="Marsh M.E."/>
            <person name="Mackinder L."/>
            <person name="Mock T."/>
            <person name="Mueller-Roeber B."/>
            <person name="Pagarete A."/>
            <person name="Parker M."/>
            <person name="Probert I."/>
            <person name="Quesneville H."/>
            <person name="Raines C."/>
            <person name="Rensing S.A."/>
            <person name="Riano-Pachon D.M."/>
            <person name="Richier S."/>
            <person name="Rokitta S."/>
            <person name="Shiraiwa Y."/>
            <person name="Soanes D.M."/>
            <person name="van der Giezen M."/>
            <person name="Wahlund T.M."/>
            <person name="Williams B."/>
            <person name="Wilson W."/>
            <person name="Wolfe G."/>
            <person name="Wurch L.L."/>
        </authorList>
    </citation>
    <scope>NUCLEOTIDE SEQUENCE</scope>
</reference>
<reference evidence="2" key="2">
    <citation type="submission" date="2024-10" db="UniProtKB">
        <authorList>
            <consortium name="EnsemblProtists"/>
        </authorList>
    </citation>
    <scope>IDENTIFICATION</scope>
</reference>
<organism evidence="2 3">
    <name type="scientific">Emiliania huxleyi (strain CCMP1516)</name>
    <dbReference type="NCBI Taxonomy" id="280463"/>
    <lineage>
        <taxon>Eukaryota</taxon>
        <taxon>Haptista</taxon>
        <taxon>Haptophyta</taxon>
        <taxon>Prymnesiophyceae</taxon>
        <taxon>Isochrysidales</taxon>
        <taxon>Noelaerhabdaceae</taxon>
        <taxon>Emiliania</taxon>
    </lineage>
</organism>
<evidence type="ECO:0000256" key="1">
    <source>
        <dbReference type="SAM" id="MobiDB-lite"/>
    </source>
</evidence>
<dbReference type="AlphaFoldDB" id="A0A0D3J0B9"/>
<feature type="compositionally biased region" description="Polar residues" evidence="1">
    <location>
        <begin position="110"/>
        <end position="121"/>
    </location>
</feature>
<proteinExistence type="predicted"/>
<accession>A0A0D3J0B9</accession>
<dbReference type="Proteomes" id="UP000013827">
    <property type="component" value="Unassembled WGS sequence"/>
</dbReference>
<protein>
    <submittedName>
        <fullName evidence="2">Uncharacterized protein</fullName>
    </submittedName>
</protein>
<dbReference type="HOGENOM" id="CLU_2042462_0_0_1"/>
<name>A0A0D3J0B9_EMIH1</name>
<sequence length="121" mass="12199">MGAAPQAALFTFVTGVGACGDQLAVRSGGGTHAPLRDDEALAATRSLLRSGRPSLVINDAKFLDSQFGVAARRRLGCAAGGLLLALVAEEASGAGGERDSALLRPLGARTSPTVHDSLTLS</sequence>
<keyword evidence="3" id="KW-1185">Reference proteome</keyword>
<dbReference type="GeneID" id="17263107"/>
<evidence type="ECO:0000313" key="2">
    <source>
        <dbReference type="EnsemblProtists" id="EOD16954"/>
    </source>
</evidence>
<dbReference type="EnsemblProtists" id="EOD16954">
    <property type="protein sequence ID" value="EOD16954"/>
    <property type="gene ID" value="EMIHUDRAFT_370166"/>
</dbReference>
<feature type="region of interest" description="Disordered" evidence="1">
    <location>
        <begin position="94"/>
        <end position="121"/>
    </location>
</feature>
<dbReference type="RefSeq" id="XP_005769383.1">
    <property type="nucleotide sequence ID" value="XM_005769326.1"/>
</dbReference>
<dbReference type="PaxDb" id="2903-EOD16954"/>
<evidence type="ECO:0000313" key="3">
    <source>
        <dbReference type="Proteomes" id="UP000013827"/>
    </source>
</evidence>
<dbReference type="KEGG" id="ehx:EMIHUDRAFT_370166"/>